<proteinExistence type="predicted"/>
<accession>A0A919DJ23</accession>
<name>A0A919DJ23_9ACTN</name>
<reference evidence="2" key="2">
    <citation type="submission" date="2020-09" db="EMBL/GenBank/DDBJ databases">
        <authorList>
            <person name="Sun Q."/>
            <person name="Zhou Y."/>
        </authorList>
    </citation>
    <scope>NUCLEOTIDE SEQUENCE</scope>
    <source>
        <strain evidence="2">CGMCC 4.7403</strain>
    </source>
</reference>
<reference evidence="2" key="1">
    <citation type="journal article" date="2014" name="Int. J. Syst. Evol. Microbiol.">
        <title>Complete genome sequence of Corynebacterium casei LMG S-19264T (=DSM 44701T), isolated from a smear-ripened cheese.</title>
        <authorList>
            <consortium name="US DOE Joint Genome Institute (JGI-PGF)"/>
            <person name="Walter F."/>
            <person name="Albersmeier A."/>
            <person name="Kalinowski J."/>
            <person name="Ruckert C."/>
        </authorList>
    </citation>
    <scope>NUCLEOTIDE SEQUENCE</scope>
    <source>
        <strain evidence="2">CGMCC 4.7403</strain>
    </source>
</reference>
<protein>
    <submittedName>
        <fullName evidence="2">Uncharacterized protein</fullName>
    </submittedName>
</protein>
<evidence type="ECO:0000256" key="1">
    <source>
        <dbReference type="SAM" id="MobiDB-lite"/>
    </source>
</evidence>
<evidence type="ECO:0000313" key="3">
    <source>
        <dbReference type="Proteomes" id="UP000603227"/>
    </source>
</evidence>
<comment type="caution">
    <text evidence="2">The sequence shown here is derived from an EMBL/GenBank/DDBJ whole genome shotgun (WGS) entry which is preliminary data.</text>
</comment>
<dbReference type="AlphaFoldDB" id="A0A919DJ23"/>
<dbReference type="EMBL" id="BNAT01000033">
    <property type="protein sequence ID" value="GHE49708.1"/>
    <property type="molecule type" value="Genomic_DNA"/>
</dbReference>
<feature type="region of interest" description="Disordered" evidence="1">
    <location>
        <begin position="58"/>
        <end position="92"/>
    </location>
</feature>
<evidence type="ECO:0000313" key="2">
    <source>
        <dbReference type="EMBL" id="GHE49708.1"/>
    </source>
</evidence>
<keyword evidence="3" id="KW-1185">Reference proteome</keyword>
<dbReference type="Proteomes" id="UP000603227">
    <property type="component" value="Unassembled WGS sequence"/>
</dbReference>
<gene>
    <name evidence="2" type="ORF">GCM10017771_71330</name>
</gene>
<organism evidence="2 3">
    <name type="scientific">Streptomyces capitiformicae</name>
    <dbReference type="NCBI Taxonomy" id="2014920"/>
    <lineage>
        <taxon>Bacteria</taxon>
        <taxon>Bacillati</taxon>
        <taxon>Actinomycetota</taxon>
        <taxon>Actinomycetes</taxon>
        <taxon>Kitasatosporales</taxon>
        <taxon>Streptomycetaceae</taxon>
        <taxon>Streptomyces</taxon>
    </lineage>
</organism>
<sequence length="128" mass="13952">MPNTWPVWSTTYPVTGAALFEPFERDDLRQRPDLRAGTERERGVGLVQGSFARVFAAQKEGGRAAIGPERGGRRPPDSRSPGISTGRRPARAVEREMVGKVTSIGFGPGAGGCELRWWERKGTATLKT</sequence>